<dbReference type="EMBL" id="JACGWJ010000023">
    <property type="protein sequence ID" value="KAL0324925.1"/>
    <property type="molecule type" value="Genomic_DNA"/>
</dbReference>
<reference evidence="1" key="2">
    <citation type="journal article" date="2024" name="Plant">
        <title>Genomic evolution and insights into agronomic trait innovations of Sesamum species.</title>
        <authorList>
            <person name="Miao H."/>
            <person name="Wang L."/>
            <person name="Qu L."/>
            <person name="Liu H."/>
            <person name="Sun Y."/>
            <person name="Le M."/>
            <person name="Wang Q."/>
            <person name="Wei S."/>
            <person name="Zheng Y."/>
            <person name="Lin W."/>
            <person name="Duan Y."/>
            <person name="Cao H."/>
            <person name="Xiong S."/>
            <person name="Wang X."/>
            <person name="Wei L."/>
            <person name="Li C."/>
            <person name="Ma Q."/>
            <person name="Ju M."/>
            <person name="Zhao R."/>
            <person name="Li G."/>
            <person name="Mu C."/>
            <person name="Tian Q."/>
            <person name="Mei H."/>
            <person name="Zhang T."/>
            <person name="Gao T."/>
            <person name="Zhang H."/>
        </authorList>
    </citation>
    <scope>NUCLEOTIDE SEQUENCE</scope>
    <source>
        <strain evidence="1">G02</strain>
    </source>
</reference>
<proteinExistence type="predicted"/>
<evidence type="ECO:0000313" key="1">
    <source>
        <dbReference type="EMBL" id="KAL0324925.1"/>
    </source>
</evidence>
<protein>
    <submittedName>
        <fullName evidence="1">Uncharacterized protein</fullName>
    </submittedName>
</protein>
<accession>A0AAW2M351</accession>
<name>A0AAW2M351_SESRA</name>
<sequence>MVILAAFHPVSLGSIHSDADTILDLWLHRRSGMLQSIMGSSSRLTALFLRSAPSPYTVCSTDLDKHTVEEQFTSGWSNGIRIPTDGSSTP</sequence>
<reference evidence="1" key="1">
    <citation type="submission" date="2020-06" db="EMBL/GenBank/DDBJ databases">
        <authorList>
            <person name="Li T."/>
            <person name="Hu X."/>
            <person name="Zhang T."/>
            <person name="Song X."/>
            <person name="Zhang H."/>
            <person name="Dai N."/>
            <person name="Sheng W."/>
            <person name="Hou X."/>
            <person name="Wei L."/>
        </authorList>
    </citation>
    <scope>NUCLEOTIDE SEQUENCE</scope>
    <source>
        <strain evidence="1">G02</strain>
        <tissue evidence="1">Leaf</tissue>
    </source>
</reference>
<dbReference type="AlphaFoldDB" id="A0AAW2M351"/>
<organism evidence="1">
    <name type="scientific">Sesamum radiatum</name>
    <name type="common">Black benniseed</name>
    <dbReference type="NCBI Taxonomy" id="300843"/>
    <lineage>
        <taxon>Eukaryota</taxon>
        <taxon>Viridiplantae</taxon>
        <taxon>Streptophyta</taxon>
        <taxon>Embryophyta</taxon>
        <taxon>Tracheophyta</taxon>
        <taxon>Spermatophyta</taxon>
        <taxon>Magnoliopsida</taxon>
        <taxon>eudicotyledons</taxon>
        <taxon>Gunneridae</taxon>
        <taxon>Pentapetalae</taxon>
        <taxon>asterids</taxon>
        <taxon>lamiids</taxon>
        <taxon>Lamiales</taxon>
        <taxon>Pedaliaceae</taxon>
        <taxon>Sesamum</taxon>
    </lineage>
</organism>
<comment type="caution">
    <text evidence="1">The sequence shown here is derived from an EMBL/GenBank/DDBJ whole genome shotgun (WGS) entry which is preliminary data.</text>
</comment>
<gene>
    <name evidence="1" type="ORF">Sradi_5061800</name>
</gene>